<protein>
    <recommendedName>
        <fullName evidence="2">PH domain-containing protein</fullName>
    </recommendedName>
</protein>
<dbReference type="Pfam" id="PF25362">
    <property type="entry name" value="bPH_11"/>
    <property type="match status" value="1"/>
</dbReference>
<dbReference type="Proteomes" id="UP000823823">
    <property type="component" value="Unassembled WGS sequence"/>
</dbReference>
<organism evidence="3 4">
    <name type="scientific">Candidatus Brachybacterium merdavium</name>
    <dbReference type="NCBI Taxonomy" id="2838513"/>
    <lineage>
        <taxon>Bacteria</taxon>
        <taxon>Bacillati</taxon>
        <taxon>Actinomycetota</taxon>
        <taxon>Actinomycetes</taxon>
        <taxon>Micrococcales</taxon>
        <taxon>Dermabacteraceae</taxon>
        <taxon>Brachybacterium</taxon>
    </lineage>
</organism>
<keyword evidence="1" id="KW-1133">Transmembrane helix</keyword>
<dbReference type="InterPro" id="IPR057446">
    <property type="entry name" value="PH_bac"/>
</dbReference>
<gene>
    <name evidence="3" type="ORF">H9786_14390</name>
</gene>
<name>A0A9D2LFM4_9MICO</name>
<feature type="transmembrane region" description="Helical" evidence="1">
    <location>
        <begin position="6"/>
        <end position="25"/>
    </location>
</feature>
<evidence type="ECO:0000259" key="2">
    <source>
        <dbReference type="Pfam" id="PF25362"/>
    </source>
</evidence>
<reference evidence="3" key="2">
    <citation type="submission" date="2021-04" db="EMBL/GenBank/DDBJ databases">
        <authorList>
            <person name="Gilroy R."/>
        </authorList>
    </citation>
    <scope>NUCLEOTIDE SEQUENCE</scope>
    <source>
        <strain evidence="3">ChiHjej13B12-24818</strain>
    </source>
</reference>
<dbReference type="EMBL" id="DWZH01000107">
    <property type="protein sequence ID" value="HJB11684.1"/>
    <property type="molecule type" value="Genomic_DNA"/>
</dbReference>
<evidence type="ECO:0000313" key="4">
    <source>
        <dbReference type="Proteomes" id="UP000823823"/>
    </source>
</evidence>
<keyword evidence="1" id="KW-0472">Membrane</keyword>
<evidence type="ECO:0000313" key="3">
    <source>
        <dbReference type="EMBL" id="HJB11684.1"/>
    </source>
</evidence>
<reference evidence="3" key="1">
    <citation type="journal article" date="2021" name="PeerJ">
        <title>Extensive microbial diversity within the chicken gut microbiome revealed by metagenomics and culture.</title>
        <authorList>
            <person name="Gilroy R."/>
            <person name="Ravi A."/>
            <person name="Getino M."/>
            <person name="Pursley I."/>
            <person name="Horton D.L."/>
            <person name="Alikhan N.F."/>
            <person name="Baker D."/>
            <person name="Gharbi K."/>
            <person name="Hall N."/>
            <person name="Watson M."/>
            <person name="Adriaenssens E.M."/>
            <person name="Foster-Nyarko E."/>
            <person name="Jarju S."/>
            <person name="Secka A."/>
            <person name="Antonio M."/>
            <person name="Oren A."/>
            <person name="Chaudhuri R.R."/>
            <person name="La Ragione R."/>
            <person name="Hildebrand F."/>
            <person name="Pallen M.J."/>
        </authorList>
    </citation>
    <scope>NUCLEOTIDE SEQUENCE</scope>
    <source>
        <strain evidence="3">ChiHjej13B12-24818</strain>
    </source>
</reference>
<accession>A0A9D2LFM4</accession>
<feature type="domain" description="PH" evidence="2">
    <location>
        <begin position="46"/>
        <end position="157"/>
    </location>
</feature>
<proteinExistence type="predicted"/>
<keyword evidence="1" id="KW-0812">Transmembrane</keyword>
<sequence>MDQLVPVLLLVALFLVIVVLMRLGWRRRGRSQADLPAPQPDTPLDEIGETAEIGPLEAVYVATVLADQPLERVVAHGLGARSTAQVTVGSAGTWRLERSGAPSLTIAADTVETIDSAPGMVGKFIGGDGVLVIRWRLGDHLLDTGLRLDHRSDHDLLLSRKEHS</sequence>
<comment type="caution">
    <text evidence="3">The sequence shown here is derived from an EMBL/GenBank/DDBJ whole genome shotgun (WGS) entry which is preliminary data.</text>
</comment>
<dbReference type="AlphaFoldDB" id="A0A9D2LFM4"/>
<evidence type="ECO:0000256" key="1">
    <source>
        <dbReference type="SAM" id="Phobius"/>
    </source>
</evidence>